<name>A0AAU9NTM5_9ASTR</name>
<dbReference type="AlphaFoldDB" id="A0AAU9NTM5"/>
<dbReference type="Proteomes" id="UP001157418">
    <property type="component" value="Unassembled WGS sequence"/>
</dbReference>
<organism evidence="2 3">
    <name type="scientific">Lactuca virosa</name>
    <dbReference type="NCBI Taxonomy" id="75947"/>
    <lineage>
        <taxon>Eukaryota</taxon>
        <taxon>Viridiplantae</taxon>
        <taxon>Streptophyta</taxon>
        <taxon>Embryophyta</taxon>
        <taxon>Tracheophyta</taxon>
        <taxon>Spermatophyta</taxon>
        <taxon>Magnoliopsida</taxon>
        <taxon>eudicotyledons</taxon>
        <taxon>Gunneridae</taxon>
        <taxon>Pentapetalae</taxon>
        <taxon>asterids</taxon>
        <taxon>campanulids</taxon>
        <taxon>Asterales</taxon>
        <taxon>Asteraceae</taxon>
        <taxon>Cichorioideae</taxon>
        <taxon>Cichorieae</taxon>
        <taxon>Lactucinae</taxon>
        <taxon>Lactuca</taxon>
    </lineage>
</organism>
<feature type="chain" id="PRO_5043964573" evidence="1">
    <location>
        <begin position="24"/>
        <end position="155"/>
    </location>
</feature>
<evidence type="ECO:0000313" key="2">
    <source>
        <dbReference type="EMBL" id="CAH1441186.1"/>
    </source>
</evidence>
<keyword evidence="1" id="KW-0732">Signal</keyword>
<sequence length="155" mass="17359">MFMNMQFLLMFFVLSLLIMSIDGSNNGEKNIEIAMMQTNSSKVSPPPSTLDFNDPFHDHKLTGFCMPSPSTRCHGTRKSCYCCIGPPVVICIEGNVVFSVGASNGRREYRWGHRRLTKRTTKKGRSNRGEQIEEGFAEVADQVADSILILSAKFM</sequence>
<keyword evidence="3" id="KW-1185">Reference proteome</keyword>
<proteinExistence type="predicted"/>
<evidence type="ECO:0000256" key="1">
    <source>
        <dbReference type="SAM" id="SignalP"/>
    </source>
</evidence>
<evidence type="ECO:0000313" key="3">
    <source>
        <dbReference type="Proteomes" id="UP001157418"/>
    </source>
</evidence>
<protein>
    <submittedName>
        <fullName evidence="2">Uncharacterized protein</fullName>
    </submittedName>
</protein>
<reference evidence="2 3" key="1">
    <citation type="submission" date="2022-01" db="EMBL/GenBank/DDBJ databases">
        <authorList>
            <person name="Xiong W."/>
            <person name="Schranz E."/>
        </authorList>
    </citation>
    <scope>NUCLEOTIDE SEQUENCE [LARGE SCALE GENOMIC DNA]</scope>
</reference>
<accession>A0AAU9NTM5</accession>
<comment type="caution">
    <text evidence="2">The sequence shown here is derived from an EMBL/GenBank/DDBJ whole genome shotgun (WGS) entry which is preliminary data.</text>
</comment>
<dbReference type="EMBL" id="CAKMRJ010005412">
    <property type="protein sequence ID" value="CAH1441186.1"/>
    <property type="molecule type" value="Genomic_DNA"/>
</dbReference>
<gene>
    <name evidence="2" type="ORF">LVIROSA_LOCUS27268</name>
</gene>
<feature type="signal peptide" evidence="1">
    <location>
        <begin position="1"/>
        <end position="23"/>
    </location>
</feature>